<dbReference type="KEGG" id="api:100570975"/>
<dbReference type="SUPFAM" id="SSF56219">
    <property type="entry name" value="DNase I-like"/>
    <property type="match status" value="1"/>
</dbReference>
<dbReference type="AlphaFoldDB" id="A0A8R2B0P5"/>
<reference evidence="2" key="1">
    <citation type="submission" date="2010-06" db="EMBL/GenBank/DDBJ databases">
        <authorList>
            <person name="Jiang H."/>
            <person name="Abraham K."/>
            <person name="Ali S."/>
            <person name="Alsbrooks S.L."/>
            <person name="Anim B.N."/>
            <person name="Anosike U.S."/>
            <person name="Attaway T."/>
            <person name="Bandaranaike D.P."/>
            <person name="Battles P.K."/>
            <person name="Bell S.N."/>
            <person name="Bell A.V."/>
            <person name="Beltran B."/>
            <person name="Bickham C."/>
            <person name="Bustamante Y."/>
            <person name="Caleb T."/>
            <person name="Canada A."/>
            <person name="Cardenas V."/>
            <person name="Carter K."/>
            <person name="Chacko J."/>
            <person name="Chandrabose M.N."/>
            <person name="Chavez D."/>
            <person name="Chavez A."/>
            <person name="Chen L."/>
            <person name="Chu H.-S."/>
            <person name="Claassen K.J."/>
            <person name="Cockrell R."/>
            <person name="Collins M."/>
            <person name="Cooper J.A."/>
            <person name="Cree A."/>
            <person name="Curry S.M."/>
            <person name="Da Y."/>
            <person name="Dao M.D."/>
            <person name="Das B."/>
            <person name="Davila M.-L."/>
            <person name="Davy-Carroll L."/>
            <person name="Denson S."/>
            <person name="Dinh H."/>
            <person name="Ebong V.E."/>
            <person name="Edwards J.R."/>
            <person name="Egan A."/>
            <person name="El-Daye J."/>
            <person name="Escobedo L."/>
            <person name="Fernandez S."/>
            <person name="Fernando P.R."/>
            <person name="Flagg N."/>
            <person name="Forbes L.D."/>
            <person name="Fowler R.G."/>
            <person name="Fu Q."/>
            <person name="Gabisi R.A."/>
            <person name="Ganer J."/>
            <person name="Garbino Pronczuk A."/>
            <person name="Garcia R.M."/>
            <person name="Garner T."/>
            <person name="Garrett T.E."/>
            <person name="Gonzalez D.A."/>
            <person name="Hamid H."/>
            <person name="Hawkins E.S."/>
            <person name="Hirani K."/>
            <person name="Hogues M.E."/>
            <person name="Hollins B."/>
            <person name="Hsiao C.-H."/>
            <person name="Jabil R."/>
            <person name="James M.L."/>
            <person name="Jhangiani S.N."/>
            <person name="Johnson B."/>
            <person name="Johnson Q."/>
            <person name="Joshi V."/>
            <person name="Kalu J.B."/>
            <person name="Kam C."/>
            <person name="Kashfia A."/>
            <person name="Keebler J."/>
            <person name="Kisamo H."/>
            <person name="Kovar C.L."/>
            <person name="Lago L.A."/>
            <person name="Lai C.-Y."/>
            <person name="Laidlaw J."/>
            <person name="Lara F."/>
            <person name="Le T.-K."/>
            <person name="Lee S.L."/>
            <person name="Legall F.H."/>
            <person name="Lemon S.J."/>
            <person name="Lewis L.R."/>
            <person name="Li B."/>
            <person name="Liu Y."/>
            <person name="Liu Y.-S."/>
            <person name="Lopez J."/>
            <person name="Lozado R.J."/>
            <person name="Lu J."/>
            <person name="Madu R.C."/>
            <person name="Maheshwari M."/>
            <person name="Maheshwari R."/>
            <person name="Malloy K."/>
            <person name="Martinez E."/>
            <person name="Mathew T."/>
            <person name="Mercado I.C."/>
            <person name="Mercado C."/>
            <person name="Meyer B."/>
            <person name="Montgomery K."/>
            <person name="Morgan M.B."/>
            <person name="Munidasa M."/>
            <person name="Nazareth L.V."/>
            <person name="Nelson J."/>
            <person name="Ng B.M."/>
            <person name="Nguyen N.B."/>
            <person name="Nguyen P.Q."/>
            <person name="Nguyen T."/>
            <person name="Obregon M."/>
            <person name="Okwuonu G.O."/>
            <person name="Onwere C.G."/>
            <person name="Orozco G."/>
            <person name="Parra A."/>
            <person name="Patel S."/>
            <person name="Patil S."/>
            <person name="Perez A."/>
            <person name="Perez Y."/>
            <person name="Pham C."/>
            <person name="Primus E.L."/>
            <person name="Pu L.-L."/>
            <person name="Puazo M."/>
            <person name="Qin X."/>
            <person name="Quiroz J.B."/>
            <person name="Reese J."/>
            <person name="Richards S."/>
            <person name="Rives C.M."/>
            <person name="Robberts R."/>
            <person name="Ruiz S.J."/>
            <person name="Ruiz M.J."/>
            <person name="Santibanez J."/>
            <person name="Schneider B.W."/>
            <person name="Sisson I."/>
            <person name="Smith M."/>
            <person name="Sodergren E."/>
            <person name="Song X.-Z."/>
            <person name="Song B.B."/>
            <person name="Summersgill H."/>
            <person name="Thelus R."/>
            <person name="Thornton R.D."/>
            <person name="Trejos Z.Y."/>
            <person name="Usmani K."/>
            <person name="Vattathil S."/>
            <person name="Villasana D."/>
            <person name="Walker D.L."/>
            <person name="Wang S."/>
            <person name="Wang K."/>
            <person name="White C.S."/>
            <person name="Williams A.C."/>
            <person name="Williamson J."/>
            <person name="Wilson K."/>
            <person name="Woghiren I.O."/>
            <person name="Woodworth J.R."/>
            <person name="Worley K.C."/>
            <person name="Wright R.A."/>
            <person name="Wu W."/>
            <person name="Young L."/>
            <person name="Zhang L."/>
            <person name="Zhang J."/>
            <person name="Zhu Y."/>
            <person name="Muzny D.M."/>
            <person name="Weinstock G."/>
            <person name="Gibbs R.A."/>
        </authorList>
    </citation>
    <scope>NUCLEOTIDE SEQUENCE [LARGE SCALE GENOMIC DNA]</scope>
    <source>
        <strain evidence="2">LSR1</strain>
    </source>
</reference>
<dbReference type="EnsemblMetazoa" id="XM_008179942.1">
    <property type="protein sequence ID" value="XP_008178164.1"/>
    <property type="gene ID" value="LOC100570975"/>
</dbReference>
<evidence type="ECO:0008006" key="3">
    <source>
        <dbReference type="Google" id="ProtNLM"/>
    </source>
</evidence>
<keyword evidence="2" id="KW-1185">Reference proteome</keyword>
<accession>A0A8R2B0P5</accession>
<sequence>MHMVKDLRDISPRISTLTLRTRDFQIVLINVHAPTEEIDDEEKEEFYSTLKDVTHTVVGNVKIVQGDFNAKIGKEALYRAVIGTHRLHETSNDKGMKLIHFAEGKGLCSHARRFISTLGYPLMENIRIR</sequence>
<proteinExistence type="predicted"/>
<name>A0A8R2B0P5_ACYPI</name>
<dbReference type="InterPro" id="IPR036691">
    <property type="entry name" value="Endo/exonu/phosph_ase_sf"/>
</dbReference>
<reference evidence="1" key="2">
    <citation type="submission" date="2022-06" db="UniProtKB">
        <authorList>
            <consortium name="EnsemblMetazoa"/>
        </authorList>
    </citation>
    <scope>IDENTIFICATION</scope>
</reference>
<protein>
    <recommendedName>
        <fullName evidence="3">Craniofacial development protein 2-like</fullName>
    </recommendedName>
</protein>
<dbReference type="GeneID" id="100570975"/>
<dbReference type="OrthoDB" id="7967311at2759"/>
<evidence type="ECO:0000313" key="1">
    <source>
        <dbReference type="EnsemblMetazoa" id="XP_008178164.1"/>
    </source>
</evidence>
<dbReference type="OMA" id="QHYNFYE"/>
<dbReference type="Proteomes" id="UP000007819">
    <property type="component" value="Chromosome A1"/>
</dbReference>
<evidence type="ECO:0000313" key="2">
    <source>
        <dbReference type="Proteomes" id="UP000007819"/>
    </source>
</evidence>
<dbReference type="Gene3D" id="3.60.10.10">
    <property type="entry name" value="Endonuclease/exonuclease/phosphatase"/>
    <property type="match status" value="1"/>
</dbReference>
<dbReference type="RefSeq" id="XP_008178164.1">
    <property type="nucleotide sequence ID" value="XM_008179942.1"/>
</dbReference>
<organism evidence="1 2">
    <name type="scientific">Acyrthosiphon pisum</name>
    <name type="common">Pea aphid</name>
    <dbReference type="NCBI Taxonomy" id="7029"/>
    <lineage>
        <taxon>Eukaryota</taxon>
        <taxon>Metazoa</taxon>
        <taxon>Ecdysozoa</taxon>
        <taxon>Arthropoda</taxon>
        <taxon>Hexapoda</taxon>
        <taxon>Insecta</taxon>
        <taxon>Pterygota</taxon>
        <taxon>Neoptera</taxon>
        <taxon>Paraneoptera</taxon>
        <taxon>Hemiptera</taxon>
        <taxon>Sternorrhyncha</taxon>
        <taxon>Aphidomorpha</taxon>
        <taxon>Aphidoidea</taxon>
        <taxon>Aphididae</taxon>
        <taxon>Macrosiphini</taxon>
        <taxon>Acyrthosiphon</taxon>
    </lineage>
</organism>